<keyword evidence="10" id="KW-1185">Reference proteome</keyword>
<evidence type="ECO:0000256" key="3">
    <source>
        <dbReference type="ARBA" id="ARBA00022723"/>
    </source>
</evidence>
<evidence type="ECO:0000313" key="9">
    <source>
        <dbReference type="EMBL" id="TFZ01162.1"/>
    </source>
</evidence>
<gene>
    <name evidence="9" type="ORF">EZ242_07165</name>
</gene>
<organism evidence="9 10">
    <name type="scientific">Ramlibacter rhizophilus</name>
    <dbReference type="NCBI Taxonomy" id="1781167"/>
    <lineage>
        <taxon>Bacteria</taxon>
        <taxon>Pseudomonadati</taxon>
        <taxon>Pseudomonadota</taxon>
        <taxon>Betaproteobacteria</taxon>
        <taxon>Burkholderiales</taxon>
        <taxon>Comamonadaceae</taxon>
        <taxon>Ramlibacter</taxon>
    </lineage>
</organism>
<dbReference type="InterPro" id="IPR004852">
    <property type="entry name" value="Di-haem_cyt_c_peroxidsae"/>
</dbReference>
<dbReference type="GO" id="GO:0004130">
    <property type="term" value="F:cytochrome-c peroxidase activity"/>
    <property type="evidence" value="ECO:0007669"/>
    <property type="project" value="TreeGrafter"/>
</dbReference>
<dbReference type="AlphaFoldDB" id="A0A4Z0BQW6"/>
<proteinExistence type="predicted"/>
<protein>
    <submittedName>
        <fullName evidence="9">C-type cytochrome</fullName>
    </submittedName>
</protein>
<feature type="domain" description="Cytochrome c" evidence="8">
    <location>
        <begin position="298"/>
        <end position="417"/>
    </location>
</feature>
<dbReference type="PANTHER" id="PTHR30600:SF10">
    <property type="entry name" value="BLL6722 PROTEIN"/>
    <property type="match status" value="1"/>
</dbReference>
<dbReference type="PANTHER" id="PTHR30600">
    <property type="entry name" value="CYTOCHROME C PEROXIDASE-RELATED"/>
    <property type="match status" value="1"/>
</dbReference>
<evidence type="ECO:0000313" key="10">
    <source>
        <dbReference type="Proteomes" id="UP000297564"/>
    </source>
</evidence>
<dbReference type="OrthoDB" id="9805202at2"/>
<dbReference type="InterPro" id="IPR051395">
    <property type="entry name" value="Cytochrome_c_Peroxidase/MauG"/>
</dbReference>
<keyword evidence="4" id="KW-0732">Signal</keyword>
<comment type="subcellular location">
    <subcellularLocation>
        <location evidence="1">Cell envelope</location>
    </subcellularLocation>
</comment>
<dbReference type="EMBL" id="SMLL01000003">
    <property type="protein sequence ID" value="TFZ01162.1"/>
    <property type="molecule type" value="Genomic_DNA"/>
</dbReference>
<evidence type="ECO:0000259" key="8">
    <source>
        <dbReference type="PROSITE" id="PS51007"/>
    </source>
</evidence>
<dbReference type="InterPro" id="IPR009056">
    <property type="entry name" value="Cyt_c-like_dom"/>
</dbReference>
<dbReference type="InterPro" id="IPR036909">
    <property type="entry name" value="Cyt_c-like_dom_sf"/>
</dbReference>
<evidence type="ECO:0000256" key="4">
    <source>
        <dbReference type="ARBA" id="ARBA00022729"/>
    </source>
</evidence>
<evidence type="ECO:0000256" key="1">
    <source>
        <dbReference type="ARBA" id="ARBA00004196"/>
    </source>
</evidence>
<name>A0A4Z0BQW6_9BURK</name>
<evidence type="ECO:0000256" key="6">
    <source>
        <dbReference type="ARBA" id="ARBA00023004"/>
    </source>
</evidence>
<accession>A0A4Z0BQW6</accession>
<evidence type="ECO:0000256" key="2">
    <source>
        <dbReference type="ARBA" id="ARBA00022617"/>
    </source>
</evidence>
<keyword evidence="2 7" id="KW-0349">Heme</keyword>
<dbReference type="GO" id="GO:0046872">
    <property type="term" value="F:metal ion binding"/>
    <property type="evidence" value="ECO:0007669"/>
    <property type="project" value="UniProtKB-KW"/>
</dbReference>
<dbReference type="PROSITE" id="PS51007">
    <property type="entry name" value="CYTC"/>
    <property type="match status" value="1"/>
</dbReference>
<keyword evidence="5" id="KW-0560">Oxidoreductase</keyword>
<dbReference type="Gene3D" id="1.10.760.10">
    <property type="entry name" value="Cytochrome c-like domain"/>
    <property type="match status" value="2"/>
</dbReference>
<dbReference type="Proteomes" id="UP000297564">
    <property type="component" value="Unassembled WGS sequence"/>
</dbReference>
<keyword evidence="6 7" id="KW-0408">Iron</keyword>
<sequence>MERLRRGPPKFLHIGFQECRLHAHSRMTMHSTPAFRLTRFLPLTVAALMAACGGGGGGDGLVAVAPPEPAPVSVDATALSQPLSPAAASILALDLQNLPDYKATLPPHYAGTADNTPPGTLDSPAVATLGRVLFYDRQLSLTSTVSCASCHKQDEGFGDAARFSTGFDGVGKTTAHAMRLANLRFFAAGSMFWDKRAASLEAQSTLPVQHPVEMGFDAARGGMPAVIQRLQFLPYYPELFTAAYGDAAITEERMQQALAMFMRGMVSTNSRWDEAFAQVFDPSLPDKGVNKPLPGFTDEENRGRELFMASRAAGGQACAACHQPPSFALGGSGSNGLDAGETLRFKSPSLKSVALSSTFMHDGRFSSLEEVVEHYSSGVQDGPALDGRLKGPDGAPLKPQLSPQDKAALVAFMKTLSDPVLGTDERFASPFWVDRR</sequence>
<dbReference type="GO" id="GO:0009055">
    <property type="term" value="F:electron transfer activity"/>
    <property type="evidence" value="ECO:0007669"/>
    <property type="project" value="InterPro"/>
</dbReference>
<evidence type="ECO:0000256" key="5">
    <source>
        <dbReference type="ARBA" id="ARBA00023002"/>
    </source>
</evidence>
<reference evidence="9 10" key="1">
    <citation type="submission" date="2019-03" db="EMBL/GenBank/DDBJ databases">
        <title>Ramlibacter rhizophilus CCTCC AB2015357, whole genome shotgun sequence.</title>
        <authorList>
            <person name="Zhang X."/>
            <person name="Feng G."/>
            <person name="Zhu H."/>
        </authorList>
    </citation>
    <scope>NUCLEOTIDE SEQUENCE [LARGE SCALE GENOMIC DNA]</scope>
    <source>
        <strain evidence="9 10">CCTCC AB2015357</strain>
    </source>
</reference>
<dbReference type="GO" id="GO:0030313">
    <property type="term" value="C:cell envelope"/>
    <property type="evidence" value="ECO:0007669"/>
    <property type="project" value="UniProtKB-SubCell"/>
</dbReference>
<evidence type="ECO:0000256" key="7">
    <source>
        <dbReference type="PROSITE-ProRule" id="PRU00433"/>
    </source>
</evidence>
<keyword evidence="3 7" id="KW-0479">Metal-binding</keyword>
<dbReference type="Pfam" id="PF03150">
    <property type="entry name" value="CCP_MauG"/>
    <property type="match status" value="2"/>
</dbReference>
<dbReference type="GO" id="GO:0020037">
    <property type="term" value="F:heme binding"/>
    <property type="evidence" value="ECO:0007669"/>
    <property type="project" value="InterPro"/>
</dbReference>
<dbReference type="SUPFAM" id="SSF46626">
    <property type="entry name" value="Cytochrome c"/>
    <property type="match status" value="2"/>
</dbReference>
<comment type="caution">
    <text evidence="9">The sequence shown here is derived from an EMBL/GenBank/DDBJ whole genome shotgun (WGS) entry which is preliminary data.</text>
</comment>